<dbReference type="InterPro" id="IPR036388">
    <property type="entry name" value="WH-like_DNA-bd_sf"/>
</dbReference>
<evidence type="ECO:0000259" key="4">
    <source>
        <dbReference type="PROSITE" id="PS50995"/>
    </source>
</evidence>
<proteinExistence type="predicted"/>
<dbReference type="RefSeq" id="WP_047215057.1">
    <property type="nucleotide sequence ID" value="NZ_CP011568.3"/>
</dbReference>
<dbReference type="AlphaFoldDB" id="A0A0G3EQB1"/>
<evidence type="ECO:0000256" key="1">
    <source>
        <dbReference type="ARBA" id="ARBA00023015"/>
    </source>
</evidence>
<dbReference type="PRINTS" id="PR00598">
    <property type="entry name" value="HTHMARR"/>
</dbReference>
<dbReference type="SUPFAM" id="SSF46785">
    <property type="entry name" value="Winged helix' DNA-binding domain"/>
    <property type="match status" value="1"/>
</dbReference>
<dbReference type="InterPro" id="IPR036390">
    <property type="entry name" value="WH_DNA-bd_sf"/>
</dbReference>
<sequence>MPTEHEKLNAVQQLGRTYRAMMAAFDAQVGHALPRWRILLTLYEQGQCSQKLLVEQVRIDPASLTRQLKAMEAQGWVSRATDAQDNRLTNVTLTPQGRAVVDEALPRRTAFYRDSLAVLSSEQLQLLNEALGALEQRFREVAQAHRE</sequence>
<organism evidence="5 6">
    <name type="scientific">Pandoraea thiooxydans</name>
    <dbReference type="NCBI Taxonomy" id="445709"/>
    <lineage>
        <taxon>Bacteria</taxon>
        <taxon>Pseudomonadati</taxon>
        <taxon>Pseudomonadota</taxon>
        <taxon>Betaproteobacteria</taxon>
        <taxon>Burkholderiales</taxon>
        <taxon>Burkholderiaceae</taxon>
        <taxon>Pandoraea</taxon>
    </lineage>
</organism>
<dbReference type="STRING" id="445709.ABW99_14015"/>
<evidence type="ECO:0000313" key="6">
    <source>
        <dbReference type="Proteomes" id="UP000036700"/>
    </source>
</evidence>
<dbReference type="PANTHER" id="PTHR42756:SF1">
    <property type="entry name" value="TRANSCRIPTIONAL REPRESSOR OF EMRAB OPERON"/>
    <property type="match status" value="1"/>
</dbReference>
<evidence type="ECO:0000313" key="5">
    <source>
        <dbReference type="EMBL" id="AKJ69160.1"/>
    </source>
</evidence>
<name>A0A0G3EQB1_9BURK</name>
<dbReference type="GO" id="GO:0003700">
    <property type="term" value="F:DNA-binding transcription factor activity"/>
    <property type="evidence" value="ECO:0007669"/>
    <property type="project" value="InterPro"/>
</dbReference>
<dbReference type="PANTHER" id="PTHR42756">
    <property type="entry name" value="TRANSCRIPTIONAL REGULATOR, MARR"/>
    <property type="match status" value="1"/>
</dbReference>
<keyword evidence="1" id="KW-0805">Transcription regulation</keyword>
<dbReference type="PROSITE" id="PS50995">
    <property type="entry name" value="HTH_MARR_2"/>
    <property type="match status" value="1"/>
</dbReference>
<dbReference type="Gene3D" id="1.10.10.10">
    <property type="entry name" value="Winged helix-like DNA-binding domain superfamily/Winged helix DNA-binding domain"/>
    <property type="match status" value="1"/>
</dbReference>
<feature type="domain" description="HTH marR-type" evidence="4">
    <location>
        <begin position="4"/>
        <end position="136"/>
    </location>
</feature>
<gene>
    <name evidence="5" type="ORF">ABW99_14015</name>
</gene>
<dbReference type="EMBL" id="CP011568">
    <property type="protein sequence ID" value="AKJ69160.1"/>
    <property type="molecule type" value="Genomic_DNA"/>
</dbReference>
<evidence type="ECO:0000256" key="2">
    <source>
        <dbReference type="ARBA" id="ARBA00023125"/>
    </source>
</evidence>
<reference evidence="6" key="1">
    <citation type="submission" date="2015-06" db="EMBL/GenBank/DDBJ databases">
        <authorList>
            <person name="Lim Y.L."/>
            <person name="Ee R."/>
            <person name="Yong D."/>
            <person name="How K.Y."/>
            <person name="Yin W.F."/>
            <person name="Chan K.G."/>
        </authorList>
    </citation>
    <scope>NUCLEOTIDE SEQUENCE [LARGE SCALE GENOMIC DNA]</scope>
    <source>
        <strain evidence="6">DSM 25325</strain>
    </source>
</reference>
<dbReference type="SMART" id="SM00347">
    <property type="entry name" value="HTH_MARR"/>
    <property type="match status" value="1"/>
</dbReference>
<accession>A0A0G3EQB1</accession>
<evidence type="ECO:0000256" key="3">
    <source>
        <dbReference type="ARBA" id="ARBA00023163"/>
    </source>
</evidence>
<keyword evidence="6" id="KW-1185">Reference proteome</keyword>
<keyword evidence="3" id="KW-0804">Transcription</keyword>
<protein>
    <submittedName>
        <fullName evidence="5">MarR family transcriptional regulator</fullName>
    </submittedName>
</protein>
<dbReference type="PATRIC" id="fig|445709.3.peg.2971"/>
<dbReference type="InterPro" id="IPR000835">
    <property type="entry name" value="HTH_MarR-typ"/>
</dbReference>
<dbReference type="Pfam" id="PF01047">
    <property type="entry name" value="MarR"/>
    <property type="match status" value="1"/>
</dbReference>
<dbReference type="KEGG" id="ptx:ABW99_14015"/>
<dbReference type="Proteomes" id="UP000036700">
    <property type="component" value="Chromosome"/>
</dbReference>
<dbReference type="GO" id="GO:0003677">
    <property type="term" value="F:DNA binding"/>
    <property type="evidence" value="ECO:0007669"/>
    <property type="project" value="UniProtKB-KW"/>
</dbReference>
<dbReference type="OrthoDB" id="1467380at2"/>
<keyword evidence="2" id="KW-0238">DNA-binding</keyword>